<dbReference type="NCBIfam" id="NF001937">
    <property type="entry name" value="PRK00714.1-4"/>
    <property type="match status" value="1"/>
</dbReference>
<dbReference type="InterPro" id="IPR000086">
    <property type="entry name" value="NUDIX_hydrolase_dom"/>
</dbReference>
<dbReference type="GO" id="GO:0005737">
    <property type="term" value="C:cytoplasm"/>
    <property type="evidence" value="ECO:0007669"/>
    <property type="project" value="TreeGrafter"/>
</dbReference>
<dbReference type="RefSeq" id="WP_039103268.1">
    <property type="nucleotide sequence ID" value="NZ_CALYQC010000020.1"/>
</dbReference>
<feature type="domain" description="Nudix hydrolase" evidence="5">
    <location>
        <begin position="6"/>
        <end position="149"/>
    </location>
</feature>
<comment type="function">
    <text evidence="4">Accelerates the degradation of transcripts by removing pyrophosphate from the 5'-end of triphosphorylated RNA, leading to a more labile monophosphorylated state that can stimulate subsequent ribonuclease cleavage.</text>
</comment>
<evidence type="ECO:0000259" key="5">
    <source>
        <dbReference type="PROSITE" id="PS51462"/>
    </source>
</evidence>
<dbReference type="SUPFAM" id="SSF55811">
    <property type="entry name" value="Nudix"/>
    <property type="match status" value="1"/>
</dbReference>
<dbReference type="Proteomes" id="UP000247838">
    <property type="component" value="Unassembled WGS sequence"/>
</dbReference>
<name>A0A0A7RXM4_FRIPE</name>
<dbReference type="InterPro" id="IPR020476">
    <property type="entry name" value="Nudix_hydrolase"/>
</dbReference>
<dbReference type="PANTHER" id="PTHR23114:SF17">
    <property type="entry name" value="M7GPPPN-MRNA HYDROLASE"/>
    <property type="match status" value="1"/>
</dbReference>
<keyword evidence="3 4" id="KW-0378">Hydrolase</keyword>
<organism evidence="6 8">
    <name type="scientific">Frischella perrara</name>
    <dbReference type="NCBI Taxonomy" id="1267021"/>
    <lineage>
        <taxon>Bacteria</taxon>
        <taxon>Pseudomonadati</taxon>
        <taxon>Pseudomonadota</taxon>
        <taxon>Gammaproteobacteria</taxon>
        <taxon>Orbales</taxon>
        <taxon>Orbaceae</taxon>
        <taxon>Frischella</taxon>
    </lineage>
</organism>
<evidence type="ECO:0000313" key="8">
    <source>
        <dbReference type="Proteomes" id="UP000030901"/>
    </source>
</evidence>
<evidence type="ECO:0000313" key="9">
    <source>
        <dbReference type="Proteomes" id="UP000247838"/>
    </source>
</evidence>
<reference evidence="7 9" key="2">
    <citation type="submission" date="2018-05" db="EMBL/GenBank/DDBJ databases">
        <title>Reference genomes for bee gut microbiota database.</title>
        <authorList>
            <person name="Ellegaard K.M."/>
        </authorList>
    </citation>
    <scope>NUCLEOTIDE SEQUENCE [LARGE SCALE GENOMIC DNA]</scope>
    <source>
        <strain evidence="7 9">ESL0167</strain>
    </source>
</reference>
<proteinExistence type="inferred from homology"/>
<feature type="short sequence motif" description="Nudix box" evidence="4">
    <location>
        <begin position="38"/>
        <end position="59"/>
    </location>
</feature>
<comment type="similarity">
    <text evidence="4">Belongs to the Nudix hydrolase family. RppH subfamily.</text>
</comment>
<evidence type="ECO:0000313" key="6">
    <source>
        <dbReference type="EMBL" id="AJA43983.1"/>
    </source>
</evidence>
<dbReference type="InterPro" id="IPR015797">
    <property type="entry name" value="NUDIX_hydrolase-like_dom_sf"/>
</dbReference>
<dbReference type="EC" id="3.6.1.-" evidence="4"/>
<accession>A0A0A7RXM4</accession>
<comment type="cofactor">
    <cofactor evidence="4">
        <name>a divalent metal cation</name>
        <dbReference type="ChEBI" id="CHEBI:60240"/>
    </cofactor>
</comment>
<dbReference type="HOGENOM" id="CLU_087195_3_2_6"/>
<dbReference type="InterPro" id="IPR020084">
    <property type="entry name" value="NUDIX_hydrolase_CS"/>
</dbReference>
<dbReference type="OrthoDB" id="9816040at2"/>
<dbReference type="PROSITE" id="PS51462">
    <property type="entry name" value="NUDIX"/>
    <property type="match status" value="1"/>
</dbReference>
<dbReference type="AlphaFoldDB" id="A0A0A7RXM4"/>
<dbReference type="FunFam" id="3.90.79.10:FF:000001">
    <property type="entry name" value="RNA pyrophosphohydrolase"/>
    <property type="match status" value="1"/>
</dbReference>
<dbReference type="GO" id="GO:0006402">
    <property type="term" value="P:mRNA catabolic process"/>
    <property type="evidence" value="ECO:0007669"/>
    <property type="project" value="TreeGrafter"/>
</dbReference>
<dbReference type="KEGG" id="fpp:FPB0191_00126"/>
<dbReference type="EMBL" id="CP009056">
    <property type="protein sequence ID" value="AJA43983.1"/>
    <property type="molecule type" value="Genomic_DNA"/>
</dbReference>
<dbReference type="Pfam" id="PF00293">
    <property type="entry name" value="NUDIX"/>
    <property type="match status" value="1"/>
</dbReference>
<dbReference type="NCBIfam" id="NF001938">
    <property type="entry name" value="PRK00714.1-5"/>
    <property type="match status" value="1"/>
</dbReference>
<dbReference type="CDD" id="cd03671">
    <property type="entry name" value="NUDIX_Ap4A_hydrolase_plant_like"/>
    <property type="match status" value="1"/>
</dbReference>
<dbReference type="Gene3D" id="3.90.79.10">
    <property type="entry name" value="Nucleoside Triphosphate Pyrophosphohydrolase"/>
    <property type="match status" value="1"/>
</dbReference>
<dbReference type="PRINTS" id="PR00502">
    <property type="entry name" value="NUDIXFAMILY"/>
</dbReference>
<dbReference type="InterPro" id="IPR022927">
    <property type="entry name" value="RppH"/>
</dbReference>
<evidence type="ECO:0000256" key="4">
    <source>
        <dbReference type="HAMAP-Rule" id="MF_00298"/>
    </source>
</evidence>
<evidence type="ECO:0000256" key="2">
    <source>
        <dbReference type="ARBA" id="ARBA00001946"/>
    </source>
</evidence>
<dbReference type="HAMAP" id="MF_00298">
    <property type="entry name" value="Nudix_RppH"/>
    <property type="match status" value="1"/>
</dbReference>
<sequence>MIDHDGYRPNVGIIICNRHGQVLWARRFGQNSWQFPQGGINNNETPEQAMFRELKEEVGLSSNDVKILAVTSGWLRYKLPKRMIRWENEPICIGQKQKWFLLELVSDISSINLELTLTPEFDDWRWVSYWYPVRQVIAFKRDVYRKAMKEFSSTVFSIQNEQELLSENRNETPKLNQSGRKKRFSFFAHKRKNKKFTKK</sequence>
<evidence type="ECO:0000256" key="1">
    <source>
        <dbReference type="ARBA" id="ARBA00001936"/>
    </source>
</evidence>
<comment type="cofactor">
    <cofactor evidence="1">
        <name>Mn(2+)</name>
        <dbReference type="ChEBI" id="CHEBI:29035"/>
    </cofactor>
</comment>
<dbReference type="EMBL" id="QGLM01000003">
    <property type="protein sequence ID" value="PXY96781.1"/>
    <property type="molecule type" value="Genomic_DNA"/>
</dbReference>
<evidence type="ECO:0000256" key="3">
    <source>
        <dbReference type="ARBA" id="ARBA00022801"/>
    </source>
</evidence>
<dbReference type="STRING" id="1267021.FPB0191_00126"/>
<comment type="cofactor">
    <cofactor evidence="2">
        <name>Mg(2+)</name>
        <dbReference type="ChEBI" id="CHEBI:18420"/>
    </cofactor>
</comment>
<dbReference type="Proteomes" id="UP000030901">
    <property type="component" value="Chromosome"/>
</dbReference>
<evidence type="ECO:0000313" key="7">
    <source>
        <dbReference type="EMBL" id="PXY96781.1"/>
    </source>
</evidence>
<gene>
    <name evidence="4" type="primary">rppH</name>
    <name evidence="4" type="synonym">nudH</name>
    <name evidence="7" type="ORF">DKK76_00615</name>
    <name evidence="6" type="ORF">FPB0191_00126</name>
</gene>
<dbReference type="GO" id="GO:0034353">
    <property type="term" value="F:mRNA 5'-diphosphatase activity"/>
    <property type="evidence" value="ECO:0007669"/>
    <property type="project" value="TreeGrafter"/>
</dbReference>
<protein>
    <recommendedName>
        <fullName evidence="4">RNA pyrophosphohydrolase</fullName>
        <ecNumber evidence="4">3.6.1.-</ecNumber>
    </recommendedName>
    <alternativeName>
        <fullName evidence="4">(Di)nucleoside polyphosphate hydrolase</fullName>
    </alternativeName>
</protein>
<dbReference type="NCBIfam" id="NF001934">
    <property type="entry name" value="PRK00714.1-1"/>
    <property type="match status" value="1"/>
</dbReference>
<reference evidence="6 8" key="1">
    <citation type="journal article" date="2014" name="Appl. Environ. Microbiol.">
        <title>Gut symbionts from distinct hosts exhibit genotoxic activity via divergent colibactin biosynthetic pathways.</title>
        <authorList>
            <person name="Engel P."/>
            <person name="Vizcaino M.I."/>
            <person name="Crawford J.M."/>
        </authorList>
    </citation>
    <scope>NUCLEOTIDE SEQUENCE [LARGE SCALE GENOMIC DNA]</scope>
    <source>
        <strain evidence="6 8">PEB0191</strain>
    </source>
</reference>
<dbReference type="PROSITE" id="PS00893">
    <property type="entry name" value="NUDIX_BOX"/>
    <property type="match status" value="1"/>
</dbReference>
<dbReference type="PANTHER" id="PTHR23114">
    <property type="entry name" value="M7GPPPN-MRNA HYDROLASE"/>
    <property type="match status" value="1"/>
</dbReference>
<keyword evidence="8" id="KW-1185">Reference proteome</keyword>